<evidence type="ECO:0000256" key="7">
    <source>
        <dbReference type="ARBA" id="ARBA00037868"/>
    </source>
</evidence>
<keyword evidence="3" id="KW-0342">GTP-binding</keyword>
<dbReference type="PROSITE" id="PS51419">
    <property type="entry name" value="RAB"/>
    <property type="match status" value="1"/>
</dbReference>
<keyword evidence="4" id="KW-0472">Membrane</keyword>
<dbReference type="Proteomes" id="UP000036987">
    <property type="component" value="Unassembled WGS sequence"/>
</dbReference>
<dbReference type="Gene3D" id="3.40.50.300">
    <property type="entry name" value="P-loop containing nucleotide triphosphate hydrolases"/>
    <property type="match status" value="1"/>
</dbReference>
<dbReference type="SMART" id="SM00173">
    <property type="entry name" value="RAS"/>
    <property type="match status" value="1"/>
</dbReference>
<dbReference type="GO" id="GO:0005525">
    <property type="term" value="F:GTP binding"/>
    <property type="evidence" value="ECO:0000318"/>
    <property type="project" value="GO_Central"/>
</dbReference>
<dbReference type="InterPro" id="IPR050209">
    <property type="entry name" value="Rab_GTPases_membrane_traffic"/>
</dbReference>
<sequence length="217" mass="24186">MAGEYDYLFKVVLIGDSGVGKSNLLFRFTRNSFYVDSKSTIGVEFATRTLQIDGKMVKAQVWDTAGQERYRAITTAYYRGALGALMVYDVTKTNSFENVSRWMKELRNVADPDITIMLVGNKTDLAHLRSVLSSDAMDFAQREALSFIETSALDATNVEKAFLSVLDEIYRKCTKNVSFLTAGGSHDRGKVIKEGEQINIPLTPSQPDGKKRCCFSS</sequence>
<name>A0A0K9PSD3_ZOSMR</name>
<proteinExistence type="inferred from homology"/>
<protein>
    <submittedName>
        <fullName evidence="8">Ras-related protein RABA2a</fullName>
    </submittedName>
</protein>
<keyword evidence="9" id="KW-1185">Reference proteome</keyword>
<keyword evidence="6" id="KW-0636">Prenylation</keyword>
<dbReference type="EMBL" id="LFYR01000650">
    <property type="protein sequence ID" value="KMZ71896.1"/>
    <property type="molecule type" value="Genomic_DNA"/>
</dbReference>
<gene>
    <name evidence="8" type="ORF">ZOSMA_172G00250</name>
</gene>
<dbReference type="NCBIfam" id="TIGR00231">
    <property type="entry name" value="small_GTP"/>
    <property type="match status" value="1"/>
</dbReference>
<dbReference type="Pfam" id="PF00071">
    <property type="entry name" value="Ras"/>
    <property type="match status" value="1"/>
</dbReference>
<dbReference type="PROSITE" id="PS51420">
    <property type="entry name" value="RHO"/>
    <property type="match status" value="1"/>
</dbReference>
<evidence type="ECO:0000256" key="4">
    <source>
        <dbReference type="ARBA" id="ARBA00023136"/>
    </source>
</evidence>
<comment type="caution">
    <text evidence="8">The sequence shown here is derived from an EMBL/GenBank/DDBJ whole genome shotgun (WGS) entry which is preliminary data.</text>
</comment>
<dbReference type="SMART" id="SM00176">
    <property type="entry name" value="RAN"/>
    <property type="match status" value="1"/>
</dbReference>
<dbReference type="InterPro" id="IPR027417">
    <property type="entry name" value="P-loop_NTPase"/>
</dbReference>
<evidence type="ECO:0000256" key="6">
    <source>
        <dbReference type="ARBA" id="ARBA00023289"/>
    </source>
</evidence>
<dbReference type="GO" id="GO:0005768">
    <property type="term" value="C:endosome"/>
    <property type="evidence" value="ECO:0000318"/>
    <property type="project" value="GO_Central"/>
</dbReference>
<dbReference type="InterPro" id="IPR001806">
    <property type="entry name" value="Small_GTPase"/>
</dbReference>
<dbReference type="InterPro" id="IPR005225">
    <property type="entry name" value="Small_GTP-bd"/>
</dbReference>
<dbReference type="FunFam" id="3.40.50.300:FF:000067">
    <property type="entry name" value="ras-related protein RABA1f"/>
    <property type="match status" value="1"/>
</dbReference>
<dbReference type="PANTHER" id="PTHR47979">
    <property type="entry name" value="DRAB11-RELATED"/>
    <property type="match status" value="1"/>
</dbReference>
<keyword evidence="2" id="KW-0547">Nucleotide-binding</keyword>
<dbReference type="OMA" id="PDITIML"/>
<dbReference type="SUPFAM" id="SSF52540">
    <property type="entry name" value="P-loop containing nucleoside triphosphate hydrolases"/>
    <property type="match status" value="1"/>
</dbReference>
<dbReference type="CDD" id="cd01868">
    <property type="entry name" value="Rab11_like"/>
    <property type="match status" value="1"/>
</dbReference>
<dbReference type="GO" id="GO:0003924">
    <property type="term" value="F:GTPase activity"/>
    <property type="evidence" value="ECO:0000318"/>
    <property type="project" value="GO_Central"/>
</dbReference>
<organism evidence="8 9">
    <name type="scientific">Zostera marina</name>
    <name type="common">Eelgrass</name>
    <dbReference type="NCBI Taxonomy" id="29655"/>
    <lineage>
        <taxon>Eukaryota</taxon>
        <taxon>Viridiplantae</taxon>
        <taxon>Streptophyta</taxon>
        <taxon>Embryophyta</taxon>
        <taxon>Tracheophyta</taxon>
        <taxon>Spermatophyta</taxon>
        <taxon>Magnoliopsida</taxon>
        <taxon>Liliopsida</taxon>
        <taxon>Zosteraceae</taxon>
        <taxon>Zostera</taxon>
    </lineage>
</organism>
<accession>A0A0K9PSD3</accession>
<keyword evidence="5" id="KW-0449">Lipoprotein</keyword>
<dbReference type="GO" id="GO:0005794">
    <property type="term" value="C:Golgi apparatus"/>
    <property type="evidence" value="ECO:0000318"/>
    <property type="project" value="GO_Central"/>
</dbReference>
<reference evidence="9" key="1">
    <citation type="journal article" date="2016" name="Nature">
        <title>The genome of the seagrass Zostera marina reveals angiosperm adaptation to the sea.</title>
        <authorList>
            <person name="Olsen J.L."/>
            <person name="Rouze P."/>
            <person name="Verhelst B."/>
            <person name="Lin Y.-C."/>
            <person name="Bayer T."/>
            <person name="Collen J."/>
            <person name="Dattolo E."/>
            <person name="De Paoli E."/>
            <person name="Dittami S."/>
            <person name="Maumus F."/>
            <person name="Michel G."/>
            <person name="Kersting A."/>
            <person name="Lauritano C."/>
            <person name="Lohaus R."/>
            <person name="Toepel M."/>
            <person name="Tonon T."/>
            <person name="Vanneste K."/>
            <person name="Amirebrahimi M."/>
            <person name="Brakel J."/>
            <person name="Bostroem C."/>
            <person name="Chovatia M."/>
            <person name="Grimwood J."/>
            <person name="Jenkins J.W."/>
            <person name="Jueterbock A."/>
            <person name="Mraz A."/>
            <person name="Stam W.T."/>
            <person name="Tice H."/>
            <person name="Bornberg-Bauer E."/>
            <person name="Green P.J."/>
            <person name="Pearson G.A."/>
            <person name="Procaccini G."/>
            <person name="Duarte C.M."/>
            <person name="Schmutz J."/>
            <person name="Reusch T.B.H."/>
            <person name="Van de Peer Y."/>
        </authorList>
    </citation>
    <scope>NUCLEOTIDE SEQUENCE [LARGE SCALE GENOMIC DNA]</scope>
    <source>
        <strain evidence="9">cv. Finnish</strain>
    </source>
</reference>
<dbReference type="STRING" id="29655.A0A0K9PSD3"/>
<evidence type="ECO:0000313" key="8">
    <source>
        <dbReference type="EMBL" id="KMZ71896.1"/>
    </source>
</evidence>
<evidence type="ECO:0000256" key="1">
    <source>
        <dbReference type="ARBA" id="ARBA00006270"/>
    </source>
</evidence>
<dbReference type="SMART" id="SM00175">
    <property type="entry name" value="RAB"/>
    <property type="match status" value="1"/>
</dbReference>
<comment type="similarity">
    <text evidence="1">Belongs to the small GTPase superfamily. Rab family.</text>
</comment>
<dbReference type="SMART" id="SM00174">
    <property type="entry name" value="RHO"/>
    <property type="match status" value="1"/>
</dbReference>
<dbReference type="PRINTS" id="PR00449">
    <property type="entry name" value="RASTRNSFRMNG"/>
</dbReference>
<dbReference type="PROSITE" id="PS51421">
    <property type="entry name" value="RAS"/>
    <property type="match status" value="1"/>
</dbReference>
<evidence type="ECO:0000256" key="3">
    <source>
        <dbReference type="ARBA" id="ARBA00023134"/>
    </source>
</evidence>
<evidence type="ECO:0000256" key="5">
    <source>
        <dbReference type="ARBA" id="ARBA00023288"/>
    </source>
</evidence>
<evidence type="ECO:0000313" key="9">
    <source>
        <dbReference type="Proteomes" id="UP000036987"/>
    </source>
</evidence>
<dbReference type="OrthoDB" id="9989112at2759"/>
<evidence type="ECO:0000256" key="2">
    <source>
        <dbReference type="ARBA" id="ARBA00022741"/>
    </source>
</evidence>
<comment type="subcellular location">
    <subcellularLocation>
        <location evidence="7">Endomembrane system</location>
        <topology evidence="7">Lipid-anchor</topology>
    </subcellularLocation>
</comment>
<dbReference type="AlphaFoldDB" id="A0A0K9PSD3"/>